<evidence type="ECO:0000256" key="1">
    <source>
        <dbReference type="SAM" id="MobiDB-lite"/>
    </source>
</evidence>
<sequence length="131" mass="14518">MLAALHRIDDRLAQANARVTREAPPHRAADPLAHWGVRWEREPDVTGWTTAKGPGGGAFSIVHQVGRDLEGRRRAVIDAVEFRLGGDVRLNPARLRRAAEPLMPGSAPERAPHLVDRDRARANGARRRHGR</sequence>
<dbReference type="RefSeq" id="WP_179769149.1">
    <property type="nucleotide sequence ID" value="NZ_JACCFO010000001.1"/>
</dbReference>
<keyword evidence="3" id="KW-1185">Reference proteome</keyword>
<feature type="compositionally biased region" description="Basic and acidic residues" evidence="1">
    <location>
        <begin position="110"/>
        <end position="121"/>
    </location>
</feature>
<feature type="region of interest" description="Disordered" evidence="1">
    <location>
        <begin position="98"/>
        <end position="131"/>
    </location>
</feature>
<comment type="caution">
    <text evidence="2">The sequence shown here is derived from an EMBL/GenBank/DDBJ whole genome shotgun (WGS) entry which is preliminary data.</text>
</comment>
<gene>
    <name evidence="2" type="ORF">HNR12_004173</name>
</gene>
<reference evidence="2 3" key="1">
    <citation type="submission" date="2020-07" db="EMBL/GenBank/DDBJ databases">
        <title>Sequencing the genomes of 1000 actinobacteria strains.</title>
        <authorList>
            <person name="Klenk H.-P."/>
        </authorList>
    </citation>
    <scope>NUCLEOTIDE SEQUENCE [LARGE SCALE GENOMIC DNA]</scope>
    <source>
        <strain evidence="2 3">DSM 45927</strain>
    </source>
</reference>
<evidence type="ECO:0000313" key="3">
    <source>
        <dbReference type="Proteomes" id="UP000575985"/>
    </source>
</evidence>
<organism evidence="2 3">
    <name type="scientific">Streptomonospora nanhaiensis</name>
    <dbReference type="NCBI Taxonomy" id="1323731"/>
    <lineage>
        <taxon>Bacteria</taxon>
        <taxon>Bacillati</taxon>
        <taxon>Actinomycetota</taxon>
        <taxon>Actinomycetes</taxon>
        <taxon>Streptosporangiales</taxon>
        <taxon>Nocardiopsidaceae</taxon>
        <taxon>Streptomonospora</taxon>
    </lineage>
</organism>
<evidence type="ECO:0000313" key="2">
    <source>
        <dbReference type="EMBL" id="NYI97896.1"/>
    </source>
</evidence>
<dbReference type="Proteomes" id="UP000575985">
    <property type="component" value="Unassembled WGS sequence"/>
</dbReference>
<dbReference type="EMBL" id="JACCFO010000001">
    <property type="protein sequence ID" value="NYI97896.1"/>
    <property type="molecule type" value="Genomic_DNA"/>
</dbReference>
<name>A0A853BT50_9ACTN</name>
<protein>
    <submittedName>
        <fullName evidence="2">Uncharacterized protein</fullName>
    </submittedName>
</protein>
<proteinExistence type="predicted"/>
<dbReference type="AlphaFoldDB" id="A0A853BT50"/>
<accession>A0A853BT50</accession>